<dbReference type="PANTHER" id="PTHR30012">
    <property type="entry name" value="GENERAL SECRETION PATHWAY PROTEIN"/>
    <property type="match status" value="1"/>
</dbReference>
<dbReference type="PRINTS" id="PR00812">
    <property type="entry name" value="BCTERIALGSPF"/>
</dbReference>
<comment type="subcellular location">
    <subcellularLocation>
        <location evidence="1">Cell membrane</location>
        <topology evidence="1">Multi-pass membrane protein</topology>
    </subcellularLocation>
</comment>
<feature type="domain" description="Type II secretion system protein GspF" evidence="8">
    <location>
        <begin position="69"/>
        <end position="190"/>
    </location>
</feature>
<proteinExistence type="inferred from homology"/>
<reference evidence="10" key="1">
    <citation type="journal article" date="2019" name="Int. J. Syst. Evol. Microbiol.">
        <title>The Global Catalogue of Microorganisms (GCM) 10K type strain sequencing project: providing services to taxonomists for standard genome sequencing and annotation.</title>
        <authorList>
            <consortium name="The Broad Institute Genomics Platform"/>
            <consortium name="The Broad Institute Genome Sequencing Center for Infectious Disease"/>
            <person name="Wu L."/>
            <person name="Ma J."/>
        </authorList>
    </citation>
    <scope>NUCLEOTIDE SEQUENCE [LARGE SCALE GENOMIC DNA]</scope>
    <source>
        <strain evidence="10">JCM 17843</strain>
    </source>
</reference>
<feature type="transmembrane region" description="Helical" evidence="7">
    <location>
        <begin position="167"/>
        <end position="189"/>
    </location>
</feature>
<accession>A0ABQ2LCI2</accession>
<evidence type="ECO:0000259" key="8">
    <source>
        <dbReference type="Pfam" id="PF00482"/>
    </source>
</evidence>
<keyword evidence="5 7" id="KW-1133">Transmembrane helix</keyword>
<evidence type="ECO:0000256" key="7">
    <source>
        <dbReference type="SAM" id="Phobius"/>
    </source>
</evidence>
<evidence type="ECO:0000313" key="9">
    <source>
        <dbReference type="EMBL" id="GGO09269.1"/>
    </source>
</evidence>
<evidence type="ECO:0000256" key="5">
    <source>
        <dbReference type="ARBA" id="ARBA00022989"/>
    </source>
</evidence>
<name>A0ABQ2LCI2_9PROT</name>
<gene>
    <name evidence="9" type="ORF">GCM10007972_10650</name>
</gene>
<evidence type="ECO:0000256" key="4">
    <source>
        <dbReference type="ARBA" id="ARBA00022692"/>
    </source>
</evidence>
<dbReference type="InterPro" id="IPR042094">
    <property type="entry name" value="T2SS_GspF_sf"/>
</dbReference>
<organism evidence="9 10">
    <name type="scientific">Iodidimonas muriae</name>
    <dbReference type="NCBI Taxonomy" id="261467"/>
    <lineage>
        <taxon>Bacteria</taxon>
        <taxon>Pseudomonadati</taxon>
        <taxon>Pseudomonadota</taxon>
        <taxon>Alphaproteobacteria</taxon>
        <taxon>Iodidimonadales</taxon>
        <taxon>Iodidimonadaceae</taxon>
        <taxon>Iodidimonas</taxon>
    </lineage>
</organism>
<evidence type="ECO:0000256" key="1">
    <source>
        <dbReference type="ARBA" id="ARBA00004651"/>
    </source>
</evidence>
<dbReference type="Gene3D" id="1.20.81.30">
    <property type="entry name" value="Type II secretion system (T2SS), domain F"/>
    <property type="match status" value="2"/>
</dbReference>
<dbReference type="Proteomes" id="UP000602381">
    <property type="component" value="Unassembled WGS sequence"/>
</dbReference>
<dbReference type="InterPro" id="IPR018076">
    <property type="entry name" value="T2SS_GspF_dom"/>
</dbReference>
<keyword evidence="3" id="KW-1003">Cell membrane</keyword>
<dbReference type="InterPro" id="IPR003004">
    <property type="entry name" value="GspF/PilC"/>
</dbReference>
<dbReference type="Pfam" id="PF00482">
    <property type="entry name" value="T2SSF"/>
    <property type="match status" value="2"/>
</dbReference>
<dbReference type="EMBL" id="BMOV01000003">
    <property type="protein sequence ID" value="GGO09269.1"/>
    <property type="molecule type" value="Genomic_DNA"/>
</dbReference>
<dbReference type="RefSeq" id="WP_150005804.1">
    <property type="nucleotide sequence ID" value="NZ_BMOV01000003.1"/>
</dbReference>
<dbReference type="PANTHER" id="PTHR30012:SF0">
    <property type="entry name" value="TYPE II SECRETION SYSTEM PROTEIN F-RELATED"/>
    <property type="match status" value="1"/>
</dbReference>
<evidence type="ECO:0000256" key="6">
    <source>
        <dbReference type="ARBA" id="ARBA00023136"/>
    </source>
</evidence>
<keyword evidence="6 7" id="KW-0472">Membrane</keyword>
<feature type="domain" description="Type II secretion system protein GspF" evidence="8">
    <location>
        <begin position="270"/>
        <end position="391"/>
    </location>
</feature>
<protein>
    <submittedName>
        <fullName evidence="9">Secretion system protein</fullName>
    </submittedName>
</protein>
<sequence length="401" mass="43668">MADYKHKSMKSDGVVLTGRIEAANERDAYRKLVEKGLEPFFIKPATTTGLPFLGRLTNRLNAKARARYVRQMATLLAAGLPLLDCMESLSRNGHPELRARSLKIRQGLRAGERLSQAIAANMPDFPPYLSQLAELGEQTGGLADALSDAAQRMEQEEALRREIRSALTYPAFLAATGVAITIFMFLVVVPQFEAMIGDDYSKLPLISKMVLSTSAVFRDHTLAIGIGAIVLLSGVLGFTRSRDARARFKALLDRTPVVGPFLRRAQLANWARTMGIAMRNGAPLLAAFDLAARSVTSPAFSQGLKEARRAVRAGEPLDEALSNGVALDPTFTDLLRTGRQAAALDRMLVFMSDILDDDARERAKRITALAEPVAILLISLVVGTLVVGIVLAMTSLYQFEI</sequence>
<evidence type="ECO:0000256" key="2">
    <source>
        <dbReference type="ARBA" id="ARBA00005745"/>
    </source>
</evidence>
<evidence type="ECO:0000256" key="3">
    <source>
        <dbReference type="ARBA" id="ARBA00022475"/>
    </source>
</evidence>
<comment type="similarity">
    <text evidence="2">Belongs to the GSP F family.</text>
</comment>
<comment type="caution">
    <text evidence="9">The sequence shown here is derived from an EMBL/GenBank/DDBJ whole genome shotgun (WGS) entry which is preliminary data.</text>
</comment>
<evidence type="ECO:0000313" key="10">
    <source>
        <dbReference type="Proteomes" id="UP000602381"/>
    </source>
</evidence>
<keyword evidence="10" id="KW-1185">Reference proteome</keyword>
<keyword evidence="4 7" id="KW-0812">Transmembrane</keyword>
<feature type="transmembrane region" description="Helical" evidence="7">
    <location>
        <begin position="373"/>
        <end position="397"/>
    </location>
</feature>
<feature type="transmembrane region" description="Helical" evidence="7">
    <location>
        <begin position="221"/>
        <end position="239"/>
    </location>
</feature>